<proteinExistence type="predicted"/>
<evidence type="ECO:0000313" key="7">
    <source>
        <dbReference type="EMBL" id="CAK9026443.1"/>
    </source>
</evidence>
<dbReference type="InterPro" id="IPR014729">
    <property type="entry name" value="Rossmann-like_a/b/a_fold"/>
</dbReference>
<dbReference type="InterPro" id="IPR036971">
    <property type="entry name" value="PDEase_catalytic_dom_sf"/>
</dbReference>
<keyword evidence="3" id="KW-0067">ATP-binding</keyword>
<feature type="compositionally biased region" description="Polar residues" evidence="4">
    <location>
        <begin position="528"/>
        <end position="546"/>
    </location>
</feature>
<dbReference type="InterPro" id="IPR023088">
    <property type="entry name" value="PDEase"/>
</dbReference>
<dbReference type="SUPFAM" id="SSF56235">
    <property type="entry name" value="N-terminal nucleophile aminohydrolases (Ntn hydrolases)"/>
    <property type="match status" value="1"/>
</dbReference>
<feature type="region of interest" description="Disordered" evidence="4">
    <location>
        <begin position="518"/>
        <end position="547"/>
    </location>
</feature>
<sequence length="901" mass="100266">MCGILALFGLQDAGPLRKQVVDAAKLLRHRGPDWSGVYCEGSTIIAHERLAIVDPDSGDQPLFNEAKDIVLGVNGEIYNYTDLQDELEERAPKKHKFLTKSDCEVLLHLYAQDGIDFLSKNEAEVDLTERLQIGRAQPAESYQALATPPAINGWEFAPFGYDPLVLQNVAYQLMNPAFEKCGGSKVELLRNFLKAVSSTYQLIPFHSFAHALDVLQALSWQSHQINCDHMLTPVKQFALTIAAIAVDIGHPGVDNAYLIDTGDPIASCYNDFSPLENMHCSKLFDLLKKDGLEVLGHLASEEFREARRLIIDTILHTDRYRHMEVVNEVRAVARQGYAPKSADHSSAEGMEIVQALTRALLVLSDMAHQARPLQTSNTWATMLEQELGSQNERERDLGLQVLPLNRWKPSRSDLQLHLALSRTGPLLGALLHIFPALGAASDQLIDNAKSWSHDCVAQEEVEGKPQTDGRAKKIETMLDPARPAPAPVVDQKTGHDRFGYLGAARPYTGRQQRLTTSTIASTLSTNSPQGSTVSTTDRTSMTSNKPQPHLIREVRRWQEGKSALLRGREDLPESQSKGRELVLLYVLSDPNSKDTPIPYRWVDRNSATLDEASAADDVVSRGSRAASEDNVFLESRKRRGSCLVAPTSASPVYTTSRSADAVVTTVEPSRFDDVLSSLLHGNMVSQAELSCLAESILSWDLTLFSSVRGVVLNLCVLPGQEVIYHLETFDVTTIRASTPMYLMARRIRATGVKMVLSGEGADEIFGGYLYFHKAPNPEEFHAENVRKIKQLHLYDCLRANKAMMAWGVEARVPFLDRQFMEVAMGFNPVQKMCKDQADKPRCEKWILRKAFDQPGDRAYLPPEVLWRQKEQFSDGVGYSWIDSIKAHAEKLISDQILGNNG</sequence>
<dbReference type="PANTHER" id="PTHR11772:SF2">
    <property type="entry name" value="ASPARAGINE SYNTHETASE [GLUTAMINE-HYDROLYZING]"/>
    <property type="match status" value="1"/>
</dbReference>
<feature type="domain" description="PDEase" evidence="6">
    <location>
        <begin position="128"/>
        <end position="458"/>
    </location>
</feature>
<keyword evidence="1" id="KW-0436">Ligase</keyword>
<evidence type="ECO:0000256" key="1">
    <source>
        <dbReference type="ARBA" id="ARBA00022598"/>
    </source>
</evidence>
<dbReference type="PROSITE" id="PS51278">
    <property type="entry name" value="GATASE_TYPE_2"/>
    <property type="match status" value="1"/>
</dbReference>
<evidence type="ECO:0000256" key="4">
    <source>
        <dbReference type="SAM" id="MobiDB-lite"/>
    </source>
</evidence>
<gene>
    <name evidence="7" type="ORF">SCF082_LOCUS17509</name>
</gene>
<feature type="domain" description="Glutamine amidotransferase type-2" evidence="5">
    <location>
        <begin position="2"/>
        <end position="270"/>
    </location>
</feature>
<dbReference type="SUPFAM" id="SSF52402">
    <property type="entry name" value="Adenine nucleotide alpha hydrolases-like"/>
    <property type="match status" value="1"/>
</dbReference>
<feature type="compositionally biased region" description="Low complexity" evidence="4">
    <location>
        <begin position="518"/>
        <end position="527"/>
    </location>
</feature>
<organism evidence="7 8">
    <name type="scientific">Durusdinium trenchii</name>
    <dbReference type="NCBI Taxonomy" id="1381693"/>
    <lineage>
        <taxon>Eukaryota</taxon>
        <taxon>Sar</taxon>
        <taxon>Alveolata</taxon>
        <taxon>Dinophyceae</taxon>
        <taxon>Suessiales</taxon>
        <taxon>Symbiodiniaceae</taxon>
        <taxon>Durusdinium</taxon>
    </lineage>
</organism>
<dbReference type="SUPFAM" id="SSF109604">
    <property type="entry name" value="HD-domain/PDEase-like"/>
    <property type="match status" value="1"/>
</dbReference>
<dbReference type="EMBL" id="CAXAMM010011558">
    <property type="protein sequence ID" value="CAK9026443.1"/>
    <property type="molecule type" value="Genomic_DNA"/>
</dbReference>
<dbReference type="InterPro" id="IPR029055">
    <property type="entry name" value="Ntn_hydrolases_N"/>
</dbReference>
<dbReference type="Pfam" id="PF00233">
    <property type="entry name" value="PDEase_I"/>
    <property type="match status" value="1"/>
</dbReference>
<dbReference type="PANTHER" id="PTHR11772">
    <property type="entry name" value="ASPARAGINE SYNTHETASE"/>
    <property type="match status" value="1"/>
</dbReference>
<dbReference type="InterPro" id="IPR017932">
    <property type="entry name" value="GATase_2_dom"/>
</dbReference>
<dbReference type="InterPro" id="IPR033738">
    <property type="entry name" value="AsnB_N"/>
</dbReference>
<evidence type="ECO:0000256" key="3">
    <source>
        <dbReference type="ARBA" id="ARBA00022840"/>
    </source>
</evidence>
<dbReference type="InterPro" id="IPR050795">
    <property type="entry name" value="Asn_Synthetase"/>
</dbReference>
<dbReference type="PROSITE" id="PS51845">
    <property type="entry name" value="PDEASE_I_2"/>
    <property type="match status" value="1"/>
</dbReference>
<reference evidence="7 8" key="1">
    <citation type="submission" date="2024-02" db="EMBL/GenBank/DDBJ databases">
        <authorList>
            <person name="Chen Y."/>
            <person name="Shah S."/>
            <person name="Dougan E. K."/>
            <person name="Thang M."/>
            <person name="Chan C."/>
        </authorList>
    </citation>
    <scope>NUCLEOTIDE SEQUENCE [LARGE SCALE GENOMIC DNA]</scope>
</reference>
<dbReference type="PRINTS" id="PR00387">
    <property type="entry name" value="PDIESTERASE1"/>
</dbReference>
<dbReference type="Gene3D" id="3.60.20.10">
    <property type="entry name" value="Glutamine Phosphoribosylpyrophosphate, subunit 1, domain 1"/>
    <property type="match status" value="1"/>
</dbReference>
<dbReference type="Gene3D" id="3.40.50.620">
    <property type="entry name" value="HUPs"/>
    <property type="match status" value="1"/>
</dbReference>
<comment type="caution">
    <text evidence="7">The sequence shown here is derived from an EMBL/GenBank/DDBJ whole genome shotgun (WGS) entry which is preliminary data.</text>
</comment>
<evidence type="ECO:0000256" key="2">
    <source>
        <dbReference type="ARBA" id="ARBA00022741"/>
    </source>
</evidence>
<keyword evidence="8" id="KW-1185">Reference proteome</keyword>
<dbReference type="Pfam" id="PF13522">
    <property type="entry name" value="GATase_6"/>
    <property type="match status" value="1"/>
</dbReference>
<evidence type="ECO:0000259" key="5">
    <source>
        <dbReference type="PROSITE" id="PS51278"/>
    </source>
</evidence>
<dbReference type="Proteomes" id="UP001642464">
    <property type="component" value="Unassembled WGS sequence"/>
</dbReference>
<dbReference type="Pfam" id="PF00733">
    <property type="entry name" value="Asn_synthase"/>
    <property type="match status" value="1"/>
</dbReference>
<dbReference type="InterPro" id="IPR002073">
    <property type="entry name" value="PDEase_catalytic_dom"/>
</dbReference>
<name>A0ABP0KHY3_9DINO</name>
<dbReference type="CDD" id="cd00712">
    <property type="entry name" value="AsnB"/>
    <property type="match status" value="1"/>
</dbReference>
<dbReference type="CDD" id="cd01991">
    <property type="entry name" value="Asn_synthase_B_C"/>
    <property type="match status" value="1"/>
</dbReference>
<accession>A0ABP0KHY3</accession>
<evidence type="ECO:0000259" key="6">
    <source>
        <dbReference type="PROSITE" id="PS51845"/>
    </source>
</evidence>
<protein>
    <submittedName>
        <fullName evidence="7">Asparagine synthetase [glutamine-hydrolyzing] (Glutamine-dependent asparagine synthetase)</fullName>
    </submittedName>
</protein>
<dbReference type="Gene3D" id="1.10.1300.10">
    <property type="entry name" value="3'5'-cyclic nucleotide phosphodiesterase, catalytic domain"/>
    <property type="match status" value="1"/>
</dbReference>
<keyword evidence="2" id="KW-0547">Nucleotide-binding</keyword>
<evidence type="ECO:0000313" key="8">
    <source>
        <dbReference type="Proteomes" id="UP001642464"/>
    </source>
</evidence>
<dbReference type="InterPro" id="IPR001962">
    <property type="entry name" value="Asn_synthase"/>
</dbReference>